<proteinExistence type="predicted"/>
<evidence type="ECO:0000259" key="1">
    <source>
        <dbReference type="Pfam" id="PF01863"/>
    </source>
</evidence>
<name>A0A4V3URR6_9GAMM</name>
<dbReference type="PANTHER" id="PTHR30399">
    <property type="entry name" value="UNCHARACTERIZED PROTEIN YGJP"/>
    <property type="match status" value="1"/>
</dbReference>
<dbReference type="InterPro" id="IPR002725">
    <property type="entry name" value="YgjP-like_metallopeptidase"/>
</dbReference>
<dbReference type="Pfam" id="PF01863">
    <property type="entry name" value="YgjP-like"/>
    <property type="match status" value="1"/>
</dbReference>
<dbReference type="Gene3D" id="3.30.2010.10">
    <property type="entry name" value="Metalloproteases ('zincins'), catalytic domain"/>
    <property type="match status" value="1"/>
</dbReference>
<dbReference type="RefSeq" id="WP_133882744.1">
    <property type="nucleotide sequence ID" value="NZ_MWIN01000007.1"/>
</dbReference>
<sequence length="251" mass="29023">MTAPRQLDLLFDAYRVDERVSARARCIRIEVRSPSEVRLTMPRSVPKGEARAFLLSREGWIREKILELKLKLAEHPERPEASLKWDGTDVLPLRGEDVVLRVLATRARVPAVRVTDRAIELFVPPAWLGQPSRLQRLLRDAFKREAMLDAQRMLVEEAQRLGVSFSGPRIADQKTLWGSCTALGLISLSWRLVMAPPAVLRYVAVHELCHVRHHDHGPRFWKLVERQMPGFETHRRWLREHGPGLHWWIGT</sequence>
<dbReference type="InterPro" id="IPR053136">
    <property type="entry name" value="UTP_pyrophosphatase-like"/>
</dbReference>
<dbReference type="EMBL" id="SOBT01000010">
    <property type="protein sequence ID" value="TDU26553.1"/>
    <property type="molecule type" value="Genomic_DNA"/>
</dbReference>
<feature type="domain" description="YgjP-like metallopeptidase" evidence="1">
    <location>
        <begin position="27"/>
        <end position="241"/>
    </location>
</feature>
<accession>A0A4V3URR6</accession>
<dbReference type="OrthoDB" id="9811177at2"/>
<dbReference type="Proteomes" id="UP000295341">
    <property type="component" value="Unassembled WGS sequence"/>
</dbReference>
<reference evidence="2 3" key="1">
    <citation type="submission" date="2019-03" db="EMBL/GenBank/DDBJ databases">
        <title>Genomic Encyclopedia of Type Strains, Phase IV (KMG-IV): sequencing the most valuable type-strain genomes for metagenomic binning, comparative biology and taxonomic classification.</title>
        <authorList>
            <person name="Goeker M."/>
        </authorList>
    </citation>
    <scope>NUCLEOTIDE SEQUENCE [LARGE SCALE GENOMIC DNA]</scope>
    <source>
        <strain evidence="2 3">DSM 26377</strain>
    </source>
</reference>
<dbReference type="CDD" id="cd07344">
    <property type="entry name" value="M48_yhfN_like"/>
    <property type="match status" value="1"/>
</dbReference>
<protein>
    <recommendedName>
        <fullName evidence="1">YgjP-like metallopeptidase domain-containing protein</fullName>
    </recommendedName>
</protein>
<gene>
    <name evidence="2" type="ORF">DFR24_3582</name>
</gene>
<keyword evidence="3" id="KW-1185">Reference proteome</keyword>
<dbReference type="PANTHER" id="PTHR30399:SF1">
    <property type="entry name" value="UTP PYROPHOSPHATASE"/>
    <property type="match status" value="1"/>
</dbReference>
<organism evidence="2 3">
    <name type="scientific">Panacagrimonas perspica</name>
    <dbReference type="NCBI Taxonomy" id="381431"/>
    <lineage>
        <taxon>Bacteria</taxon>
        <taxon>Pseudomonadati</taxon>
        <taxon>Pseudomonadota</taxon>
        <taxon>Gammaproteobacteria</taxon>
        <taxon>Nevskiales</taxon>
        <taxon>Nevskiaceae</taxon>
        <taxon>Panacagrimonas</taxon>
    </lineage>
</organism>
<evidence type="ECO:0000313" key="2">
    <source>
        <dbReference type="EMBL" id="TDU26553.1"/>
    </source>
</evidence>
<dbReference type="AlphaFoldDB" id="A0A4V3URR6"/>
<comment type="caution">
    <text evidence="2">The sequence shown here is derived from an EMBL/GenBank/DDBJ whole genome shotgun (WGS) entry which is preliminary data.</text>
</comment>
<evidence type="ECO:0000313" key="3">
    <source>
        <dbReference type="Proteomes" id="UP000295341"/>
    </source>
</evidence>